<evidence type="ECO:0000313" key="1">
    <source>
        <dbReference type="EMBL" id="ETW85748.1"/>
    </source>
</evidence>
<proteinExistence type="predicted"/>
<dbReference type="RefSeq" id="XP_009542577.1">
    <property type="nucleotide sequence ID" value="XM_009544282.1"/>
</dbReference>
<name>W4KIS0_HETIT</name>
<dbReference type="AlphaFoldDB" id="W4KIS0"/>
<evidence type="ECO:0000313" key="2">
    <source>
        <dbReference type="Proteomes" id="UP000030671"/>
    </source>
</evidence>
<keyword evidence="2" id="KW-1185">Reference proteome</keyword>
<dbReference type="HOGENOM" id="CLU_199932_0_0_1"/>
<accession>W4KIS0</accession>
<dbReference type="OrthoDB" id="3237761at2759"/>
<protein>
    <submittedName>
        <fullName evidence="1">Uncharacterized protein</fullName>
    </submittedName>
</protein>
<dbReference type="EMBL" id="KI925455">
    <property type="protein sequence ID" value="ETW85748.1"/>
    <property type="molecule type" value="Genomic_DNA"/>
</dbReference>
<dbReference type="InParanoid" id="W4KIS0"/>
<organism evidence="1 2">
    <name type="scientific">Heterobasidion irregulare (strain TC 32-1)</name>
    <dbReference type="NCBI Taxonomy" id="747525"/>
    <lineage>
        <taxon>Eukaryota</taxon>
        <taxon>Fungi</taxon>
        <taxon>Dikarya</taxon>
        <taxon>Basidiomycota</taxon>
        <taxon>Agaricomycotina</taxon>
        <taxon>Agaricomycetes</taxon>
        <taxon>Russulales</taxon>
        <taxon>Bondarzewiaceae</taxon>
        <taxon>Heterobasidion</taxon>
        <taxon>Heterobasidion annosum species complex</taxon>
    </lineage>
</organism>
<dbReference type="GeneID" id="20665703"/>
<reference evidence="1 2" key="1">
    <citation type="journal article" date="2012" name="New Phytol.">
        <title>Insight into trade-off between wood decay and parasitism from the genome of a fungal forest pathogen.</title>
        <authorList>
            <person name="Olson A."/>
            <person name="Aerts A."/>
            <person name="Asiegbu F."/>
            <person name="Belbahri L."/>
            <person name="Bouzid O."/>
            <person name="Broberg A."/>
            <person name="Canback B."/>
            <person name="Coutinho P.M."/>
            <person name="Cullen D."/>
            <person name="Dalman K."/>
            <person name="Deflorio G."/>
            <person name="van Diepen L.T."/>
            <person name="Dunand C."/>
            <person name="Duplessis S."/>
            <person name="Durling M."/>
            <person name="Gonthier P."/>
            <person name="Grimwood J."/>
            <person name="Fossdal C.G."/>
            <person name="Hansson D."/>
            <person name="Henrissat B."/>
            <person name="Hietala A."/>
            <person name="Himmelstrand K."/>
            <person name="Hoffmeister D."/>
            <person name="Hogberg N."/>
            <person name="James T.Y."/>
            <person name="Karlsson M."/>
            <person name="Kohler A."/>
            <person name="Kues U."/>
            <person name="Lee Y.H."/>
            <person name="Lin Y.C."/>
            <person name="Lind M."/>
            <person name="Lindquist E."/>
            <person name="Lombard V."/>
            <person name="Lucas S."/>
            <person name="Lunden K."/>
            <person name="Morin E."/>
            <person name="Murat C."/>
            <person name="Park J."/>
            <person name="Raffaello T."/>
            <person name="Rouze P."/>
            <person name="Salamov A."/>
            <person name="Schmutz J."/>
            <person name="Solheim H."/>
            <person name="Stahlberg J."/>
            <person name="Velez H."/>
            <person name="de Vries R.P."/>
            <person name="Wiebenga A."/>
            <person name="Woodward S."/>
            <person name="Yakovlev I."/>
            <person name="Garbelotto M."/>
            <person name="Martin F."/>
            <person name="Grigoriev I.V."/>
            <person name="Stenlid J."/>
        </authorList>
    </citation>
    <scope>NUCLEOTIDE SEQUENCE [LARGE SCALE GENOMIC DNA]</scope>
    <source>
        <strain evidence="1 2">TC 32-1</strain>
    </source>
</reference>
<gene>
    <name evidence="1" type="ORF">HETIRDRAFT_100640</name>
</gene>
<dbReference type="KEGG" id="hir:HETIRDRAFT_100640"/>
<dbReference type="Proteomes" id="UP000030671">
    <property type="component" value="Unassembled WGS sequence"/>
</dbReference>
<sequence length="58" mass="6172">MTIANGSRVWFWDTHGGVKHATVLSLGVQADGTRIALIRPDGEAQTVTLPVESLTLLA</sequence>